<dbReference type="RefSeq" id="WP_259544055.1">
    <property type="nucleotide sequence ID" value="NZ_JANLCJ010000879.1"/>
</dbReference>
<gene>
    <name evidence="1" type="ORF">N1032_28185</name>
</gene>
<keyword evidence="2" id="KW-1185">Reference proteome</keyword>
<protein>
    <submittedName>
        <fullName evidence="1">Uncharacterized protein</fullName>
    </submittedName>
</protein>
<feature type="non-terminal residue" evidence="1">
    <location>
        <position position="1"/>
    </location>
</feature>
<dbReference type="Proteomes" id="UP001165586">
    <property type="component" value="Unassembled WGS sequence"/>
</dbReference>
<accession>A0ABT2HCD3</accession>
<proteinExistence type="predicted"/>
<name>A0ABT2HCD3_9MICO</name>
<evidence type="ECO:0000313" key="1">
    <source>
        <dbReference type="EMBL" id="MCS5737617.1"/>
    </source>
</evidence>
<comment type="caution">
    <text evidence="1">The sequence shown here is derived from an EMBL/GenBank/DDBJ whole genome shotgun (WGS) entry which is preliminary data.</text>
</comment>
<reference evidence="1" key="1">
    <citation type="submission" date="2022-08" db="EMBL/GenBank/DDBJ databases">
        <authorList>
            <person name="Deng Y."/>
            <person name="Han X.-F."/>
            <person name="Zhang Y.-Q."/>
        </authorList>
    </citation>
    <scope>NUCLEOTIDE SEQUENCE</scope>
    <source>
        <strain evidence="1">CPCC 203386</strain>
    </source>
</reference>
<organism evidence="1 2">
    <name type="scientific">Herbiconiux daphne</name>
    <dbReference type="NCBI Taxonomy" id="2970914"/>
    <lineage>
        <taxon>Bacteria</taxon>
        <taxon>Bacillati</taxon>
        <taxon>Actinomycetota</taxon>
        <taxon>Actinomycetes</taxon>
        <taxon>Micrococcales</taxon>
        <taxon>Microbacteriaceae</taxon>
        <taxon>Herbiconiux</taxon>
    </lineage>
</organism>
<evidence type="ECO:0000313" key="2">
    <source>
        <dbReference type="Proteomes" id="UP001165586"/>
    </source>
</evidence>
<dbReference type="EMBL" id="JANLCJ010000879">
    <property type="protein sequence ID" value="MCS5737617.1"/>
    <property type="molecule type" value="Genomic_DNA"/>
</dbReference>
<sequence>GSDLRGYRRDGFYRYRNGNYDVSGDATVNDFDEREGGWYPYDQRFISAERWDWHGNRAISPRGTVTRQNAPYLYTRNLVDCYGISGDVPFDNVMRWNPVYGMAIFNHPENQDRPSTEVVGELVAEMERICTEAGIPTRIEE</sequence>